<gene>
    <name evidence="2" type="ORF">FJT64_014753</name>
</gene>
<feature type="compositionally biased region" description="Polar residues" evidence="1">
    <location>
        <begin position="37"/>
        <end position="53"/>
    </location>
</feature>
<dbReference type="Proteomes" id="UP000440578">
    <property type="component" value="Unassembled WGS sequence"/>
</dbReference>
<keyword evidence="3" id="KW-1185">Reference proteome</keyword>
<dbReference type="OrthoDB" id="271273at2759"/>
<organism evidence="2 3">
    <name type="scientific">Amphibalanus amphitrite</name>
    <name type="common">Striped barnacle</name>
    <name type="synonym">Balanus amphitrite</name>
    <dbReference type="NCBI Taxonomy" id="1232801"/>
    <lineage>
        <taxon>Eukaryota</taxon>
        <taxon>Metazoa</taxon>
        <taxon>Ecdysozoa</taxon>
        <taxon>Arthropoda</taxon>
        <taxon>Crustacea</taxon>
        <taxon>Multicrustacea</taxon>
        <taxon>Cirripedia</taxon>
        <taxon>Thoracica</taxon>
        <taxon>Thoracicalcarea</taxon>
        <taxon>Balanomorpha</taxon>
        <taxon>Balanoidea</taxon>
        <taxon>Balanidae</taxon>
        <taxon>Amphibalaninae</taxon>
        <taxon>Amphibalanus</taxon>
    </lineage>
</organism>
<evidence type="ECO:0000256" key="1">
    <source>
        <dbReference type="SAM" id="MobiDB-lite"/>
    </source>
</evidence>
<feature type="compositionally biased region" description="Polar residues" evidence="1">
    <location>
        <begin position="95"/>
        <end position="110"/>
    </location>
</feature>
<evidence type="ECO:0000313" key="2">
    <source>
        <dbReference type="EMBL" id="KAF0286821.1"/>
    </source>
</evidence>
<sequence length="179" mass="19222">MADPDSADGGADDCIARRLRSSSRQQRHRSTEGGSDASGSKRSLSVDHQSGATERTRRASRSPSTQERAEKRRRVSTPTERPQEAKKRHRGSSGGSRKTVSRSPEPSTSGQQPQQQQQRAASSRHRQLEPSAAAGPAAPAPAPARTGRGQSRARPARPPSFVPGSASTRDWRPCLLVAD</sequence>
<reference evidence="2 3" key="1">
    <citation type="submission" date="2019-07" db="EMBL/GenBank/DDBJ databases">
        <title>Draft genome assembly of a fouling barnacle, Amphibalanus amphitrite (Darwin, 1854): The first reference genome for Thecostraca.</title>
        <authorList>
            <person name="Kim W."/>
        </authorList>
    </citation>
    <scope>NUCLEOTIDE SEQUENCE [LARGE SCALE GENOMIC DNA]</scope>
    <source>
        <strain evidence="2">SNU_AA5</strain>
        <tissue evidence="2">Soma without cirri and trophi</tissue>
    </source>
</reference>
<name>A0A6A4VAY7_AMPAM</name>
<dbReference type="EMBL" id="VIIS01002228">
    <property type="protein sequence ID" value="KAF0286821.1"/>
    <property type="molecule type" value="Genomic_DNA"/>
</dbReference>
<feature type="compositionally biased region" description="Low complexity" evidence="1">
    <location>
        <begin position="1"/>
        <end position="13"/>
    </location>
</feature>
<protein>
    <submittedName>
        <fullName evidence="2">Uncharacterized protein</fullName>
    </submittedName>
</protein>
<feature type="compositionally biased region" description="Basic residues" evidence="1">
    <location>
        <begin position="17"/>
        <end position="28"/>
    </location>
</feature>
<feature type="region of interest" description="Disordered" evidence="1">
    <location>
        <begin position="1"/>
        <end position="179"/>
    </location>
</feature>
<dbReference type="AlphaFoldDB" id="A0A6A4VAY7"/>
<comment type="caution">
    <text evidence="2">The sequence shown here is derived from an EMBL/GenBank/DDBJ whole genome shotgun (WGS) entry which is preliminary data.</text>
</comment>
<accession>A0A6A4VAY7</accession>
<proteinExistence type="predicted"/>
<evidence type="ECO:0000313" key="3">
    <source>
        <dbReference type="Proteomes" id="UP000440578"/>
    </source>
</evidence>